<dbReference type="Proteomes" id="UP000198881">
    <property type="component" value="Unassembled WGS sequence"/>
</dbReference>
<reference evidence="3 4" key="1">
    <citation type="submission" date="2016-10" db="EMBL/GenBank/DDBJ databases">
        <authorList>
            <person name="de Groot N.N."/>
        </authorList>
    </citation>
    <scope>NUCLEOTIDE SEQUENCE [LARGE SCALE GENOMIC DNA]</scope>
    <source>
        <strain evidence="3 4">CGMCC 1.7054</strain>
    </source>
</reference>
<evidence type="ECO:0000256" key="1">
    <source>
        <dbReference type="SAM" id="MobiDB-lite"/>
    </source>
</evidence>
<keyword evidence="4" id="KW-1185">Reference proteome</keyword>
<sequence>MMTDHTARLRAEDVVLTVLCTLSGPLFWWAGVGLTAGARTASPLHTVEQWLAGGLAALGALIALWWIVAVAGALLAAGGTRARSSVLASWGRRLSPAFLRRVAAVALGVQVATAGGAWAAPSLDTGGTDRAAAVSVRETPQSDWAEQPTPRWTHQVASMPVLVSAEGSDAPRPHGPDDSVEPPSPGWAPAPPQTRPLGSTTRATADAPTVTVRQGDCLWDIAAEELGPHATDLEIDRRWRAWHRANLETIGPDPHHLVPGTVLTSPAWT</sequence>
<dbReference type="EMBL" id="FPCG01000001">
    <property type="protein sequence ID" value="SFV20542.1"/>
    <property type="molecule type" value="Genomic_DNA"/>
</dbReference>
<dbReference type="STRING" id="574650.SAMN04487966_101435"/>
<feature type="transmembrane region" description="Helical" evidence="2">
    <location>
        <begin position="50"/>
        <end position="77"/>
    </location>
</feature>
<dbReference type="AlphaFoldDB" id="A0A1I7MF32"/>
<evidence type="ECO:0000256" key="2">
    <source>
        <dbReference type="SAM" id="Phobius"/>
    </source>
</evidence>
<feature type="compositionally biased region" description="Pro residues" evidence="1">
    <location>
        <begin position="182"/>
        <end position="194"/>
    </location>
</feature>
<evidence type="ECO:0008006" key="5">
    <source>
        <dbReference type="Google" id="ProtNLM"/>
    </source>
</evidence>
<feature type="transmembrane region" description="Helical" evidence="2">
    <location>
        <begin position="12"/>
        <end position="30"/>
    </location>
</feature>
<keyword evidence="2" id="KW-0812">Transmembrane</keyword>
<gene>
    <name evidence="3" type="ORF">SAMN04487966_101435</name>
</gene>
<dbReference type="InterPro" id="IPR036779">
    <property type="entry name" value="LysM_dom_sf"/>
</dbReference>
<evidence type="ECO:0000313" key="3">
    <source>
        <dbReference type="EMBL" id="SFV20542.1"/>
    </source>
</evidence>
<proteinExistence type="predicted"/>
<evidence type="ECO:0000313" key="4">
    <source>
        <dbReference type="Proteomes" id="UP000198881"/>
    </source>
</evidence>
<keyword evidence="2" id="KW-0472">Membrane</keyword>
<protein>
    <recommendedName>
        <fullName evidence="5">LysM domain-containing protein</fullName>
    </recommendedName>
</protein>
<accession>A0A1I7MF32</accession>
<keyword evidence="2" id="KW-1133">Transmembrane helix</keyword>
<organism evidence="3 4">
    <name type="scientific">Micrococcus terreus</name>
    <dbReference type="NCBI Taxonomy" id="574650"/>
    <lineage>
        <taxon>Bacteria</taxon>
        <taxon>Bacillati</taxon>
        <taxon>Actinomycetota</taxon>
        <taxon>Actinomycetes</taxon>
        <taxon>Micrococcales</taxon>
        <taxon>Micrococcaceae</taxon>
        <taxon>Micrococcus</taxon>
    </lineage>
</organism>
<feature type="region of interest" description="Disordered" evidence="1">
    <location>
        <begin position="165"/>
        <end position="208"/>
    </location>
</feature>
<feature type="transmembrane region" description="Helical" evidence="2">
    <location>
        <begin position="98"/>
        <end position="120"/>
    </location>
</feature>
<dbReference type="Gene3D" id="3.10.350.10">
    <property type="entry name" value="LysM domain"/>
    <property type="match status" value="1"/>
</dbReference>
<name>A0A1I7MF32_9MICC</name>